<dbReference type="Pfam" id="PF01753">
    <property type="entry name" value="zf-MYND"/>
    <property type="match status" value="1"/>
</dbReference>
<dbReference type="GO" id="GO:0000981">
    <property type="term" value="F:DNA-binding transcription factor activity, RNA polymerase II-specific"/>
    <property type="evidence" value="ECO:0007669"/>
    <property type="project" value="TreeGrafter"/>
</dbReference>
<keyword evidence="3" id="KW-0862">Zinc</keyword>
<dbReference type="AlphaFoldDB" id="A0A0D2QD91"/>
<evidence type="ECO:0000313" key="6">
    <source>
        <dbReference type="EMBL" id="KJA29585.1"/>
    </source>
</evidence>
<dbReference type="InterPro" id="IPR027974">
    <property type="entry name" value="DUF4470"/>
</dbReference>
<gene>
    <name evidence="6" type="ORF">HYPSUDRAFT_126061</name>
</gene>
<dbReference type="EMBL" id="KN817518">
    <property type="protein sequence ID" value="KJA29585.1"/>
    <property type="molecule type" value="Genomic_DNA"/>
</dbReference>
<dbReference type="PROSITE" id="PS01360">
    <property type="entry name" value="ZF_MYND_1"/>
    <property type="match status" value="1"/>
</dbReference>
<organism evidence="6 7">
    <name type="scientific">Hypholoma sublateritium (strain FD-334 SS-4)</name>
    <dbReference type="NCBI Taxonomy" id="945553"/>
    <lineage>
        <taxon>Eukaryota</taxon>
        <taxon>Fungi</taxon>
        <taxon>Dikarya</taxon>
        <taxon>Basidiomycota</taxon>
        <taxon>Agaricomycotina</taxon>
        <taxon>Agaricomycetes</taxon>
        <taxon>Agaricomycetidae</taxon>
        <taxon>Agaricales</taxon>
        <taxon>Agaricineae</taxon>
        <taxon>Strophariaceae</taxon>
        <taxon>Hypholoma</taxon>
    </lineage>
</organism>
<dbReference type="PROSITE" id="PS50865">
    <property type="entry name" value="ZF_MYND_2"/>
    <property type="match status" value="1"/>
</dbReference>
<evidence type="ECO:0000256" key="1">
    <source>
        <dbReference type="ARBA" id="ARBA00022723"/>
    </source>
</evidence>
<evidence type="ECO:0000256" key="4">
    <source>
        <dbReference type="PROSITE-ProRule" id="PRU00134"/>
    </source>
</evidence>
<dbReference type="Pfam" id="PF14737">
    <property type="entry name" value="DUF4470"/>
    <property type="match status" value="1"/>
</dbReference>
<dbReference type="Proteomes" id="UP000054270">
    <property type="component" value="Unassembled WGS sequence"/>
</dbReference>
<dbReference type="OMA" id="RTWKHLP"/>
<dbReference type="PANTHER" id="PTHR10237">
    <property type="entry name" value="DEFORMED EPIDERMAL AUTOREGULATORY FACTOR 1 HOMOLOG SUPPRESSIN"/>
    <property type="match status" value="1"/>
</dbReference>
<keyword evidence="7" id="KW-1185">Reference proteome</keyword>
<dbReference type="Gene3D" id="6.10.140.2220">
    <property type="match status" value="1"/>
</dbReference>
<dbReference type="InterPro" id="IPR002893">
    <property type="entry name" value="Znf_MYND"/>
</dbReference>
<dbReference type="InterPro" id="IPR024119">
    <property type="entry name" value="TF_DEAF-1"/>
</dbReference>
<evidence type="ECO:0000313" key="7">
    <source>
        <dbReference type="Proteomes" id="UP000054270"/>
    </source>
</evidence>
<sequence length="1191" mass="133020">MAHPVIWPKKTFFYPIGNTPPVCLTQNLSPEKNAQILLLGCGDPRSILYTIYSDLNLHGREMDFTCCDWEPAVLARNVMLLTMIFDGVSANEAWPIFFHFFLDEHSCNILRVQCKKLVQCSSDIKTWKESKYGTFLKFCTERSLLEIHRHWAQYLELEDLTPAGRKALKDEFVVGMKSVRDVYAHRNITSIRSAGPLAVTMSVKSAKSYNSFWTSGLTPSKTQGNATARVNPTFVYSLAGRVFNVHYGTDPILAFHLAPALASKKESTTIEDLADCARSQFSAWCTSFRKRLSSKGQGNIVIRFCVGESLAFCQALRDVKEMGLAETGIYEHPWSFSKYSFDAEEYSPDSSLKNPAPLTFNIIETSNLADHTGLLNLLVVTVPLLRREPWSIMHTNTLLRKNLSGPATSGLDDAACADIPTLSLLLGITPSSQLSHFTTQSNKHEILASSIVSGQLHEAISWRFGTNFIPNSIPEPCSAVPEKHRIACDSKILGDFFFSVYRRMFAEEDQLKNFQSLGDMSVLNKMNISHYSRPSLAAFLALVKENVNVNWTDAINRLVDLIGGDSTFLMGLHNYQDLMCYMFLRNVHSLDVLTSAYLESVRSRFDRFHGWKNVPPVVCIVLRVPRKQLRPLEDMDADEILTPTLQCETYADNLRFHNIHSSIQLCFGDVKVSIVDGETRVDIVEDQQGWSGRSDLIATFYLPAWILTAAPTSTSVGLHVKDTPATYLLIPKLGIRRTVYSASLTDTAHIQVVRERPGNTHEVECLRKTHHHRAVPSPNEQRVTVELDSSNRKATNLIIRENIRTPKDSEALRGGSKVSTIPIGDSTLLVTFDDYKHQFIFPYPVYGARLTTRIARKSSYIEIKVPVRPDLSDSSDLSLNPFSIASGNEEPNLLNIHYVNLDALPSVPLPAPAKQLDWLPLHATLAFSDAEKEFRQSPDQVVRGVLVNLKESVACILLKYAGLQLESPQAWSSVFGLSNPGKGGVYTLFFVNALKFDLPNHTVVVDACVVPLVDGIMQKIRPGLQTLTNGGFNQIVTLDDEVRAWKLLLPALAERCRTWEHTDVCEYRKKGIPVALIGSEVSPICSCGKGKNLGAFGNMPEWKTFRDEATRVAIGPLFSFSFLEEFTKSIDDKMNGVTKNAPSTQKSGVQCAKCGGPGKPTLRLCSVCKKTQYCSRDCQKMHWKVHKKNCV</sequence>
<reference evidence="7" key="1">
    <citation type="submission" date="2014-04" db="EMBL/GenBank/DDBJ databases">
        <title>Evolutionary Origins and Diversification of the Mycorrhizal Mutualists.</title>
        <authorList>
            <consortium name="DOE Joint Genome Institute"/>
            <consortium name="Mycorrhizal Genomics Consortium"/>
            <person name="Kohler A."/>
            <person name="Kuo A."/>
            <person name="Nagy L.G."/>
            <person name="Floudas D."/>
            <person name="Copeland A."/>
            <person name="Barry K.W."/>
            <person name="Cichocki N."/>
            <person name="Veneault-Fourrey C."/>
            <person name="LaButti K."/>
            <person name="Lindquist E.A."/>
            <person name="Lipzen A."/>
            <person name="Lundell T."/>
            <person name="Morin E."/>
            <person name="Murat C."/>
            <person name="Riley R."/>
            <person name="Ohm R."/>
            <person name="Sun H."/>
            <person name="Tunlid A."/>
            <person name="Henrissat B."/>
            <person name="Grigoriev I.V."/>
            <person name="Hibbett D.S."/>
            <person name="Martin F."/>
        </authorList>
    </citation>
    <scope>NUCLEOTIDE SEQUENCE [LARGE SCALE GENOMIC DNA]</scope>
    <source>
        <strain evidence="7">FD-334 SS-4</strain>
    </source>
</reference>
<evidence type="ECO:0000256" key="3">
    <source>
        <dbReference type="ARBA" id="ARBA00022833"/>
    </source>
</evidence>
<keyword evidence="2 4" id="KW-0863">Zinc-finger</keyword>
<accession>A0A0D2QD91</accession>
<keyword evidence="1" id="KW-0479">Metal-binding</keyword>
<dbReference type="OrthoDB" id="432970at2759"/>
<dbReference type="SUPFAM" id="SSF144232">
    <property type="entry name" value="HIT/MYND zinc finger-like"/>
    <property type="match status" value="1"/>
</dbReference>
<proteinExistence type="predicted"/>
<protein>
    <recommendedName>
        <fullName evidence="5">MYND-type domain-containing protein</fullName>
    </recommendedName>
</protein>
<name>A0A0D2QD91_HYPSF</name>
<evidence type="ECO:0000259" key="5">
    <source>
        <dbReference type="PROSITE" id="PS50865"/>
    </source>
</evidence>
<dbReference type="PANTHER" id="PTHR10237:SF14">
    <property type="entry name" value="MYND-TYPE DOMAIN-CONTAINING PROTEIN"/>
    <property type="match status" value="1"/>
</dbReference>
<evidence type="ECO:0000256" key="2">
    <source>
        <dbReference type="ARBA" id="ARBA00022771"/>
    </source>
</evidence>
<dbReference type="GO" id="GO:0005634">
    <property type="term" value="C:nucleus"/>
    <property type="evidence" value="ECO:0007669"/>
    <property type="project" value="TreeGrafter"/>
</dbReference>
<dbReference type="GO" id="GO:0008270">
    <property type="term" value="F:zinc ion binding"/>
    <property type="evidence" value="ECO:0007669"/>
    <property type="project" value="UniProtKB-KW"/>
</dbReference>
<feature type="domain" description="MYND-type" evidence="5">
    <location>
        <begin position="1151"/>
        <end position="1190"/>
    </location>
</feature>
<dbReference type="STRING" id="945553.A0A0D2QD91"/>